<comment type="caution">
    <text evidence="13">The sequence shown here is derived from an EMBL/GenBank/DDBJ whole genome shotgun (WGS) entry which is preliminary data.</text>
</comment>
<dbReference type="CDD" id="cd04738">
    <property type="entry name" value="DHOD_2_like"/>
    <property type="match status" value="1"/>
</dbReference>
<dbReference type="InterPro" id="IPR050074">
    <property type="entry name" value="DHO_dehydrogenase"/>
</dbReference>
<keyword evidence="5 11" id="KW-0285">Flavoprotein</keyword>
<organism evidence="13 14">
    <name type="scientific">Bartonella tamiae Th239</name>
    <dbReference type="NCBI Taxonomy" id="1094558"/>
    <lineage>
        <taxon>Bacteria</taxon>
        <taxon>Pseudomonadati</taxon>
        <taxon>Pseudomonadota</taxon>
        <taxon>Alphaproteobacteria</taxon>
        <taxon>Hyphomicrobiales</taxon>
        <taxon>Bartonellaceae</taxon>
        <taxon>Bartonella</taxon>
    </lineage>
</organism>
<dbReference type="GO" id="GO:0106430">
    <property type="term" value="F:dihydroorotate dehydrogenase (quinone) activity"/>
    <property type="evidence" value="ECO:0007669"/>
    <property type="project" value="UniProtKB-EC"/>
</dbReference>
<dbReference type="SUPFAM" id="SSF51395">
    <property type="entry name" value="FMN-linked oxidoreductases"/>
    <property type="match status" value="1"/>
</dbReference>
<dbReference type="NCBIfam" id="NF003645">
    <property type="entry name" value="PRK05286.1-2"/>
    <property type="match status" value="1"/>
</dbReference>
<feature type="binding site" evidence="11">
    <location>
        <position position="137"/>
    </location>
    <ligand>
        <name>FMN</name>
        <dbReference type="ChEBI" id="CHEBI:58210"/>
    </ligand>
</feature>
<feature type="binding site" evidence="11">
    <location>
        <position position="241"/>
    </location>
    <ligand>
        <name>FMN</name>
        <dbReference type="ChEBI" id="CHEBI:58210"/>
    </ligand>
</feature>
<dbReference type="AlphaFoldDB" id="J1JWP7"/>
<dbReference type="NCBIfam" id="TIGR01036">
    <property type="entry name" value="pyrD_sub2"/>
    <property type="match status" value="1"/>
</dbReference>
<keyword evidence="14" id="KW-1185">Reference proteome</keyword>
<feature type="binding site" evidence="11">
    <location>
        <position position="293"/>
    </location>
    <ligand>
        <name>FMN</name>
        <dbReference type="ChEBI" id="CHEBI:58210"/>
    </ligand>
</feature>
<feature type="binding site" evidence="11">
    <location>
        <position position="168"/>
    </location>
    <ligand>
        <name>FMN</name>
        <dbReference type="ChEBI" id="CHEBI:58210"/>
    </ligand>
</feature>
<sequence length="362" mass="39987">MSFFKKILRPFLFSLDAERAHKLAISALKVGIGFKQNNHLPDLSVNIAGLTFPNFLGLGAGFDKNGEVANALLNLGFGFVEVGTLTPKAQAGNAKPRLFRLNEDEGVINRMGFNNDGHDIIYQRLMSHKRHHIIGVNIGANKDSHDRVADYVCGIHKFYDVADYFTVNISSPNTPGLRDLQARDSLKELLTAISTARLLEKEKFRKQIPIFLKIAPDLTQQALDDIAQELLSSDFDGVIVSNTTLSRKGLKNQNLAHETGGLSGKPLFERSTIILAKMRKILGKTMPIIGVGGVHDADTALEKIKAGADLVQLYSAMVYQGPLLASMILKSIEQKMKEDGVKRIADYRDHSLDEWAKRSIPL</sequence>
<dbReference type="InterPro" id="IPR001295">
    <property type="entry name" value="Dihydroorotate_DH_CS"/>
</dbReference>
<comment type="pathway">
    <text evidence="3 11">Pyrimidine metabolism; UMP biosynthesis via de novo pathway; orotate from (S)-dihydroorotate (quinone route): step 1/1.</text>
</comment>
<comment type="similarity">
    <text evidence="4 11">Belongs to the dihydroorotate dehydrogenase family. Type 2 subfamily.</text>
</comment>
<dbReference type="GO" id="GO:0005886">
    <property type="term" value="C:plasma membrane"/>
    <property type="evidence" value="ECO:0007669"/>
    <property type="project" value="UniProtKB-SubCell"/>
</dbReference>
<dbReference type="GO" id="GO:0006207">
    <property type="term" value="P:'de novo' pyrimidine nucleobase biosynthetic process"/>
    <property type="evidence" value="ECO:0007669"/>
    <property type="project" value="UniProtKB-UniRule"/>
</dbReference>
<keyword evidence="7 11" id="KW-0665">Pyrimidine biosynthesis</keyword>
<dbReference type="GO" id="GO:0044205">
    <property type="term" value="P:'de novo' UMP biosynthetic process"/>
    <property type="evidence" value="ECO:0007669"/>
    <property type="project" value="UniProtKB-UniRule"/>
</dbReference>
<feature type="binding site" evidence="11">
    <location>
        <position position="64"/>
    </location>
    <ligand>
        <name>substrate</name>
    </ligand>
</feature>
<dbReference type="UniPathway" id="UPA00070">
    <property type="reaction ID" value="UER00946"/>
</dbReference>
<evidence type="ECO:0000256" key="1">
    <source>
        <dbReference type="ARBA" id="ARBA00003125"/>
    </source>
</evidence>
<comment type="function">
    <text evidence="1 11">Catalyzes the conversion of dihydroorotate to orotate with quinone as electron acceptor.</text>
</comment>
<dbReference type="PANTHER" id="PTHR48109:SF4">
    <property type="entry name" value="DIHYDROOROTATE DEHYDROGENASE (QUINONE), MITOCHONDRIAL"/>
    <property type="match status" value="1"/>
</dbReference>
<evidence type="ECO:0000256" key="3">
    <source>
        <dbReference type="ARBA" id="ARBA00005161"/>
    </source>
</evidence>
<feature type="domain" description="Dihydroorotate dehydrogenase catalytic" evidence="12">
    <location>
        <begin position="43"/>
        <end position="336"/>
    </location>
</feature>
<evidence type="ECO:0000256" key="8">
    <source>
        <dbReference type="ARBA" id="ARBA00023002"/>
    </source>
</evidence>
<feature type="binding site" evidence="11">
    <location>
        <begin position="242"/>
        <end position="243"/>
    </location>
    <ligand>
        <name>substrate</name>
    </ligand>
</feature>
<evidence type="ECO:0000256" key="9">
    <source>
        <dbReference type="ARBA" id="ARBA00023136"/>
    </source>
</evidence>
<evidence type="ECO:0000259" key="12">
    <source>
        <dbReference type="Pfam" id="PF01180"/>
    </source>
</evidence>
<dbReference type="EMBL" id="AIMB01000008">
    <property type="protein sequence ID" value="EJF89402.1"/>
    <property type="molecule type" value="Genomic_DNA"/>
</dbReference>
<keyword evidence="11" id="KW-1003">Cell membrane</keyword>
<dbReference type="HOGENOM" id="CLU_013640_2_1_5"/>
<comment type="subunit">
    <text evidence="11">Monomer.</text>
</comment>
<dbReference type="PROSITE" id="PS00911">
    <property type="entry name" value="DHODEHASE_1"/>
    <property type="match status" value="1"/>
</dbReference>
<feature type="binding site" evidence="11">
    <location>
        <position position="168"/>
    </location>
    <ligand>
        <name>substrate</name>
    </ligand>
</feature>
<dbReference type="Proteomes" id="UP000008952">
    <property type="component" value="Unassembled WGS sequence"/>
</dbReference>
<keyword evidence="9 11" id="KW-0472">Membrane</keyword>
<feature type="binding site" evidence="11">
    <location>
        <begin position="60"/>
        <end position="64"/>
    </location>
    <ligand>
        <name>FMN</name>
        <dbReference type="ChEBI" id="CHEBI:58210"/>
    </ligand>
</feature>
<proteinExistence type="inferred from homology"/>
<dbReference type="STRING" id="1094558.ME5_01953"/>
<feature type="active site" description="Nucleophile" evidence="11">
    <location>
        <position position="171"/>
    </location>
</feature>
<evidence type="ECO:0000256" key="6">
    <source>
        <dbReference type="ARBA" id="ARBA00022643"/>
    </source>
</evidence>
<comment type="subcellular location">
    <subcellularLocation>
        <location evidence="11">Cell membrane</location>
        <topology evidence="11">Peripheral membrane protein</topology>
    </subcellularLocation>
    <subcellularLocation>
        <location evidence="2">Membrane</location>
    </subcellularLocation>
</comment>
<evidence type="ECO:0000256" key="4">
    <source>
        <dbReference type="ARBA" id="ARBA00005359"/>
    </source>
</evidence>
<comment type="cofactor">
    <cofactor evidence="11">
        <name>FMN</name>
        <dbReference type="ChEBI" id="CHEBI:58210"/>
    </cofactor>
    <text evidence="11">Binds 1 FMN per subunit.</text>
</comment>
<feature type="binding site" evidence="11">
    <location>
        <begin position="314"/>
        <end position="315"/>
    </location>
    <ligand>
        <name>FMN</name>
        <dbReference type="ChEBI" id="CHEBI:58210"/>
    </ligand>
</feature>
<dbReference type="NCBIfam" id="NF003652">
    <property type="entry name" value="PRK05286.2-5"/>
    <property type="match status" value="1"/>
</dbReference>
<feature type="binding site" evidence="11">
    <location>
        <position position="213"/>
    </location>
    <ligand>
        <name>FMN</name>
        <dbReference type="ChEBI" id="CHEBI:58210"/>
    </ligand>
</feature>
<dbReference type="InterPro" id="IPR005720">
    <property type="entry name" value="Dihydroorotate_DH_cat"/>
</dbReference>
<dbReference type="Gene3D" id="3.20.20.70">
    <property type="entry name" value="Aldolase class I"/>
    <property type="match status" value="1"/>
</dbReference>
<name>J1JWP7_9HYPH</name>
<dbReference type="RefSeq" id="WP_008040711.1">
    <property type="nucleotide sequence ID" value="NZ_JH725147.1"/>
</dbReference>
<keyword evidence="8 11" id="KW-0560">Oxidoreductase</keyword>
<dbReference type="GO" id="GO:0005737">
    <property type="term" value="C:cytoplasm"/>
    <property type="evidence" value="ECO:0007669"/>
    <property type="project" value="InterPro"/>
</dbReference>
<dbReference type="PATRIC" id="fig|1094558.3.peg.2098"/>
<dbReference type="HAMAP" id="MF_00225">
    <property type="entry name" value="DHO_dh_type2"/>
    <property type="match status" value="1"/>
</dbReference>
<comment type="catalytic activity">
    <reaction evidence="10 11">
        <text>(S)-dihydroorotate + a quinone = orotate + a quinol</text>
        <dbReference type="Rhea" id="RHEA:30187"/>
        <dbReference type="ChEBI" id="CHEBI:24646"/>
        <dbReference type="ChEBI" id="CHEBI:30839"/>
        <dbReference type="ChEBI" id="CHEBI:30864"/>
        <dbReference type="ChEBI" id="CHEBI:132124"/>
        <dbReference type="EC" id="1.3.5.2"/>
    </reaction>
</comment>
<feature type="binding site" evidence="11">
    <location>
        <position position="173"/>
    </location>
    <ligand>
        <name>substrate</name>
    </ligand>
</feature>
<gene>
    <name evidence="11" type="primary">pyrD</name>
    <name evidence="13" type="ORF">ME5_01953</name>
</gene>
<dbReference type="InterPro" id="IPR005719">
    <property type="entry name" value="Dihydroorotate_DH_2"/>
</dbReference>
<protein>
    <recommendedName>
        <fullName evidence="11">Dihydroorotate dehydrogenase (quinone)</fullName>
        <ecNumber evidence="11">1.3.5.2</ecNumber>
    </recommendedName>
    <alternativeName>
        <fullName evidence="11">DHOdehase</fullName>
        <shortName evidence="11">DHOD</shortName>
        <shortName evidence="11">DHODase</shortName>
    </alternativeName>
    <alternativeName>
        <fullName evidence="11">Dihydroorotate oxidase</fullName>
    </alternativeName>
</protein>
<evidence type="ECO:0000313" key="14">
    <source>
        <dbReference type="Proteomes" id="UP000008952"/>
    </source>
</evidence>
<evidence type="ECO:0000256" key="5">
    <source>
        <dbReference type="ARBA" id="ARBA00022630"/>
    </source>
</evidence>
<accession>J1JWP7</accession>
<dbReference type="eggNOG" id="COG0167">
    <property type="taxonomic scope" value="Bacteria"/>
</dbReference>
<dbReference type="EC" id="1.3.5.2" evidence="11"/>
<feature type="binding site" evidence="11">
    <location>
        <position position="264"/>
    </location>
    <ligand>
        <name>FMN</name>
        <dbReference type="ChEBI" id="CHEBI:58210"/>
    </ligand>
</feature>
<keyword evidence="6 11" id="KW-0288">FMN</keyword>
<evidence type="ECO:0000313" key="13">
    <source>
        <dbReference type="EMBL" id="EJF89402.1"/>
    </source>
</evidence>
<dbReference type="InterPro" id="IPR013785">
    <property type="entry name" value="Aldolase_TIM"/>
</dbReference>
<evidence type="ECO:0000256" key="10">
    <source>
        <dbReference type="ARBA" id="ARBA00048639"/>
    </source>
</evidence>
<evidence type="ECO:0000256" key="2">
    <source>
        <dbReference type="ARBA" id="ARBA00004370"/>
    </source>
</evidence>
<evidence type="ECO:0000256" key="7">
    <source>
        <dbReference type="ARBA" id="ARBA00022975"/>
    </source>
</evidence>
<feature type="binding site" evidence="11">
    <location>
        <position position="84"/>
    </location>
    <ligand>
        <name>FMN</name>
        <dbReference type="ChEBI" id="CHEBI:58210"/>
    </ligand>
</feature>
<dbReference type="PANTHER" id="PTHR48109">
    <property type="entry name" value="DIHYDROOROTATE DEHYDROGENASE (QUINONE), MITOCHONDRIAL-RELATED"/>
    <property type="match status" value="1"/>
</dbReference>
<feature type="binding site" evidence="11">
    <location>
        <begin position="109"/>
        <end position="113"/>
    </location>
    <ligand>
        <name>substrate</name>
    </ligand>
</feature>
<dbReference type="OrthoDB" id="9802377at2"/>
<reference evidence="13 14" key="1">
    <citation type="submission" date="2012-03" db="EMBL/GenBank/DDBJ databases">
        <title>The Genome Sequence of Bartonella tamiae Th239.</title>
        <authorList>
            <consortium name="The Broad Institute Genome Sequencing Platform"/>
            <consortium name="The Broad Institute Genome Sequencing Center for Infectious Disease"/>
            <person name="Feldgarden M."/>
            <person name="Kirby J."/>
            <person name="Kosoy M."/>
            <person name="Birtles R."/>
            <person name="Probert W.S."/>
            <person name="Chiaraviglio L."/>
            <person name="Young S.K."/>
            <person name="Zeng Q."/>
            <person name="Gargeya S."/>
            <person name="Fitzgerald M."/>
            <person name="Haas B."/>
            <person name="Abouelleil A."/>
            <person name="Alvarado L."/>
            <person name="Arachchi H.M."/>
            <person name="Berlin A."/>
            <person name="Chapman S.B."/>
            <person name="Gearin G."/>
            <person name="Goldberg J."/>
            <person name="Griggs A."/>
            <person name="Gujja S."/>
            <person name="Hansen M."/>
            <person name="Heiman D."/>
            <person name="Howarth C."/>
            <person name="Larimer J."/>
            <person name="Lui A."/>
            <person name="MacDonald P.J.P."/>
            <person name="McCowen C."/>
            <person name="Montmayeur A."/>
            <person name="Murphy C."/>
            <person name="Neiman D."/>
            <person name="Pearson M."/>
            <person name="Priest M."/>
            <person name="Roberts A."/>
            <person name="Saif S."/>
            <person name="Shea T."/>
            <person name="Sisk P."/>
            <person name="Stolte C."/>
            <person name="Sykes S."/>
            <person name="Wortman J."/>
            <person name="Nusbaum C."/>
            <person name="Birren B."/>
        </authorList>
    </citation>
    <scope>NUCLEOTIDE SEQUENCE [LARGE SCALE GENOMIC DNA]</scope>
    <source>
        <strain evidence="13 14">Th239</strain>
    </source>
</reference>
<dbReference type="Pfam" id="PF01180">
    <property type="entry name" value="DHO_dh"/>
    <property type="match status" value="1"/>
</dbReference>
<evidence type="ECO:0000256" key="11">
    <source>
        <dbReference type="HAMAP-Rule" id="MF_00225"/>
    </source>
</evidence>
<dbReference type="PROSITE" id="PS00912">
    <property type="entry name" value="DHODEHASE_2"/>
    <property type="match status" value="1"/>
</dbReference>